<proteinExistence type="predicted"/>
<dbReference type="Pfam" id="PF03692">
    <property type="entry name" value="CxxCxxCC"/>
    <property type="match status" value="1"/>
</dbReference>
<evidence type="ECO:0000256" key="1">
    <source>
        <dbReference type="SAM" id="Coils"/>
    </source>
</evidence>
<feature type="coiled-coil region" evidence="1">
    <location>
        <begin position="122"/>
        <end position="149"/>
    </location>
</feature>
<dbReference type="AlphaFoldDB" id="A0A5E4LR38"/>
<name>A0A5E4LR38_9ARCH</name>
<dbReference type="InterPro" id="IPR005358">
    <property type="entry name" value="Puta_zinc/iron-chelating_dom"/>
</dbReference>
<gene>
    <name evidence="2" type="ORF">LFW2832_00049</name>
</gene>
<organism evidence="2 3">
    <name type="scientific">Candidatus Bilamarchaeum dharawalense</name>
    <dbReference type="NCBI Taxonomy" id="2885759"/>
    <lineage>
        <taxon>Archaea</taxon>
        <taxon>Candidatus Micrarchaeota</taxon>
        <taxon>Candidatus Micrarchaeia</taxon>
        <taxon>Candidatus Anstonellales</taxon>
        <taxon>Candidatus Bilamarchaeaceae</taxon>
        <taxon>Candidatus Bilamarchaeum</taxon>
    </lineage>
</organism>
<dbReference type="PANTHER" id="PTHR35866:SF1">
    <property type="entry name" value="YKGJ FAMILY CYSTEINE CLUSTER PROTEIN"/>
    <property type="match status" value="1"/>
</dbReference>
<dbReference type="EMBL" id="CABMJJ010000001">
    <property type="protein sequence ID" value="VVC02522.1"/>
    <property type="molecule type" value="Genomic_DNA"/>
</dbReference>
<keyword evidence="1" id="KW-0175">Coiled coil</keyword>
<dbReference type="PANTHER" id="PTHR35866">
    <property type="entry name" value="PUTATIVE-RELATED"/>
    <property type="match status" value="1"/>
</dbReference>
<sequence>MGSCLQSGKCCTSFGVCVTPFDLLRISKAIGLKPEDIVQFIPEPPNRERTEPAVIVDTGKFLMVLKWKKELICMFYSGSGCNIYEDRPMLCRTYPFCLKNGKFSEMKSRVCPSSWIPEAMEKKQYLADLKQYEKEVMAYRLMVEKWNGKGGGSFIGFLKYSIKEAKKLSKLF</sequence>
<accession>A0A5E4LR38</accession>
<dbReference type="Proteomes" id="UP000789941">
    <property type="component" value="Unassembled WGS sequence"/>
</dbReference>
<comment type="caution">
    <text evidence="2">The sequence shown here is derived from an EMBL/GenBank/DDBJ whole genome shotgun (WGS) entry which is preliminary data.</text>
</comment>
<reference evidence="2 3" key="1">
    <citation type="submission" date="2019-08" db="EMBL/GenBank/DDBJ databases">
        <authorList>
            <person name="Vazquez-Campos X."/>
        </authorList>
    </citation>
    <scope>NUCLEOTIDE SEQUENCE [LARGE SCALE GENOMIC DNA]</scope>
    <source>
        <strain evidence="2">LFW-283_2</strain>
    </source>
</reference>
<evidence type="ECO:0000313" key="2">
    <source>
        <dbReference type="EMBL" id="VVC02522.1"/>
    </source>
</evidence>
<protein>
    <submittedName>
        <fullName evidence="2">Zinc- or iron-chelating domain protein</fullName>
    </submittedName>
</protein>
<evidence type="ECO:0000313" key="3">
    <source>
        <dbReference type="Proteomes" id="UP000789941"/>
    </source>
</evidence>